<dbReference type="Proteomes" id="UP000326921">
    <property type="component" value="Chromosome"/>
</dbReference>
<accession>A0A5Q0QB85</accession>
<evidence type="ECO:0000313" key="1">
    <source>
        <dbReference type="EMBL" id="QGA26813.1"/>
    </source>
</evidence>
<dbReference type="KEGG" id="sphe:GFH32_10990"/>
<protein>
    <submittedName>
        <fullName evidence="1">Uncharacterized protein</fullName>
    </submittedName>
</protein>
<dbReference type="RefSeq" id="WP_153511661.1">
    <property type="nucleotide sequence ID" value="NZ_CP045652.1"/>
</dbReference>
<proteinExistence type="predicted"/>
<dbReference type="EMBL" id="CP045652">
    <property type="protein sequence ID" value="QGA26813.1"/>
    <property type="molecule type" value="Genomic_DNA"/>
</dbReference>
<keyword evidence="2" id="KW-1185">Reference proteome</keyword>
<evidence type="ECO:0000313" key="2">
    <source>
        <dbReference type="Proteomes" id="UP000326921"/>
    </source>
</evidence>
<name>A0A5Q0QB85_9SPHI</name>
<dbReference type="AlphaFoldDB" id="A0A5Q0QB85"/>
<gene>
    <name evidence="1" type="ORF">GFH32_10990</name>
</gene>
<sequence length="83" mass="9483">MDNYILTFRAPLKTMLAREELIKTLEISIPHIQLHSFDLDDKQFIMRIKSIGRVEDEIQTKLLELGHRVAFISSNSISTAIGA</sequence>
<reference evidence="1 2" key="1">
    <citation type="submission" date="2019-10" db="EMBL/GenBank/DDBJ databases">
        <authorList>
            <person name="Dong K."/>
        </authorList>
    </citation>
    <scope>NUCLEOTIDE SEQUENCE [LARGE SCALE GENOMIC DNA]</scope>
    <source>
        <strain evidence="2">dk4302</strain>
    </source>
</reference>
<organism evidence="1 2">
    <name type="scientific">Sphingobacterium zhuxiongii</name>
    <dbReference type="NCBI Taxonomy" id="2662364"/>
    <lineage>
        <taxon>Bacteria</taxon>
        <taxon>Pseudomonadati</taxon>
        <taxon>Bacteroidota</taxon>
        <taxon>Sphingobacteriia</taxon>
        <taxon>Sphingobacteriales</taxon>
        <taxon>Sphingobacteriaceae</taxon>
        <taxon>Sphingobacterium</taxon>
    </lineage>
</organism>